<gene>
    <name evidence="2" type="ORF">ABIE13_003724</name>
</gene>
<accession>A0ABV2QDJ9</accession>
<evidence type="ECO:0000256" key="1">
    <source>
        <dbReference type="ARBA" id="ARBA00022679"/>
    </source>
</evidence>
<dbReference type="SUPFAM" id="SSF89796">
    <property type="entry name" value="CoA-transferase family III (CaiB/BaiF)"/>
    <property type="match status" value="1"/>
</dbReference>
<evidence type="ECO:0000313" key="3">
    <source>
        <dbReference type="Proteomes" id="UP001549320"/>
    </source>
</evidence>
<dbReference type="Gene3D" id="3.30.1540.10">
    <property type="entry name" value="formyl-coa transferase, domain 3"/>
    <property type="match status" value="1"/>
</dbReference>
<dbReference type="Proteomes" id="UP001549320">
    <property type="component" value="Unassembled WGS sequence"/>
</dbReference>
<dbReference type="Gene3D" id="3.40.50.10540">
    <property type="entry name" value="Crotonobetainyl-coa:carnitine coa-transferase, domain 1"/>
    <property type="match status" value="1"/>
</dbReference>
<dbReference type="EMBL" id="JBEPSH010000007">
    <property type="protein sequence ID" value="MET4578608.1"/>
    <property type="molecule type" value="Genomic_DNA"/>
</dbReference>
<sequence>MTEKTPSPLAGLRVLDLSKVLAGPLCAQYLGDMGADVIKIEPPRSGDETRGWPPLRQGGDTQTGAIFLSANRNKRSLAVDLASEEGKEVVYRLARWADVAILSFGPGVAAKLKIDPATLRALNSRLICCDISGYGSQGSMNQGKGYDVILQAFSGMLSITGEPGRPPVRSPFSPVDQGTGLHALVGILAALQARERTGEGCTVEASLFDTATGFLGYFLQNYWERGTEPERPGSGHESLCPYQVFETADKPLILGVANDSLWQRFCAIADLQAIKDDSRFATNAARVAHRAETLAYVEKAMKTRGRADWLKVLDEAGIPCSPLHTLGELSSHPHTRESGMVFEYEHPTLGQMKSVAQPLRFNGLRTGLQRPAPQHGEHTQEVLRELGFNNQEIAALQAAGIAGSGAR</sequence>
<name>A0ABV2QDJ9_9BURK</name>
<dbReference type="InterPro" id="IPR044855">
    <property type="entry name" value="CoA-Trfase_III_dom3_sf"/>
</dbReference>
<dbReference type="PANTHER" id="PTHR48207">
    <property type="entry name" value="SUCCINATE--HYDROXYMETHYLGLUTARATE COA-TRANSFERASE"/>
    <property type="match status" value="1"/>
</dbReference>
<dbReference type="InterPro" id="IPR003673">
    <property type="entry name" value="CoA-Trfase_fam_III"/>
</dbReference>
<dbReference type="InterPro" id="IPR023606">
    <property type="entry name" value="CoA-Trfase_III_dom_1_sf"/>
</dbReference>
<keyword evidence="1" id="KW-0808">Transferase</keyword>
<proteinExistence type="predicted"/>
<organism evidence="2 3">
    <name type="scientific">Ottowia thiooxydans</name>
    <dbReference type="NCBI Taxonomy" id="219182"/>
    <lineage>
        <taxon>Bacteria</taxon>
        <taxon>Pseudomonadati</taxon>
        <taxon>Pseudomonadota</taxon>
        <taxon>Betaproteobacteria</taxon>
        <taxon>Burkholderiales</taxon>
        <taxon>Comamonadaceae</taxon>
        <taxon>Ottowia</taxon>
    </lineage>
</organism>
<dbReference type="Pfam" id="PF02515">
    <property type="entry name" value="CoA_transf_3"/>
    <property type="match status" value="1"/>
</dbReference>
<reference evidence="2 3" key="1">
    <citation type="submission" date="2024-06" db="EMBL/GenBank/DDBJ databases">
        <title>Sorghum-associated microbial communities from plants grown in Nebraska, USA.</title>
        <authorList>
            <person name="Schachtman D."/>
        </authorList>
    </citation>
    <scope>NUCLEOTIDE SEQUENCE [LARGE SCALE GENOMIC DNA]</scope>
    <source>
        <strain evidence="2 3">2709</strain>
    </source>
</reference>
<dbReference type="PANTHER" id="PTHR48207:SF3">
    <property type="entry name" value="SUCCINATE--HYDROXYMETHYLGLUTARATE COA-TRANSFERASE"/>
    <property type="match status" value="1"/>
</dbReference>
<keyword evidence="3" id="KW-1185">Reference proteome</keyword>
<comment type="caution">
    <text evidence="2">The sequence shown here is derived from an EMBL/GenBank/DDBJ whole genome shotgun (WGS) entry which is preliminary data.</text>
</comment>
<dbReference type="InterPro" id="IPR050483">
    <property type="entry name" value="CoA-transferase_III_domain"/>
</dbReference>
<dbReference type="RefSeq" id="WP_354445992.1">
    <property type="nucleotide sequence ID" value="NZ_JBEPSH010000007.1"/>
</dbReference>
<protein>
    <submittedName>
        <fullName evidence="2">Crotonobetainyl-CoA:carnitine CoA-transferase CaiB-like acyl-CoA transferase</fullName>
    </submittedName>
</protein>
<evidence type="ECO:0000313" key="2">
    <source>
        <dbReference type="EMBL" id="MET4578608.1"/>
    </source>
</evidence>